<gene>
    <name evidence="1" type="ORF">Fot_37576</name>
</gene>
<evidence type="ECO:0000313" key="2">
    <source>
        <dbReference type="Proteomes" id="UP001604277"/>
    </source>
</evidence>
<keyword evidence="2" id="KW-1185">Reference proteome</keyword>
<organism evidence="1 2">
    <name type="scientific">Forsythia ovata</name>
    <dbReference type="NCBI Taxonomy" id="205694"/>
    <lineage>
        <taxon>Eukaryota</taxon>
        <taxon>Viridiplantae</taxon>
        <taxon>Streptophyta</taxon>
        <taxon>Embryophyta</taxon>
        <taxon>Tracheophyta</taxon>
        <taxon>Spermatophyta</taxon>
        <taxon>Magnoliopsida</taxon>
        <taxon>eudicotyledons</taxon>
        <taxon>Gunneridae</taxon>
        <taxon>Pentapetalae</taxon>
        <taxon>asterids</taxon>
        <taxon>lamiids</taxon>
        <taxon>Lamiales</taxon>
        <taxon>Oleaceae</taxon>
        <taxon>Forsythieae</taxon>
        <taxon>Forsythia</taxon>
    </lineage>
</organism>
<dbReference type="AlphaFoldDB" id="A0ABD1RZD1"/>
<sequence length="119" mass="13171">MNIRKKTNVITKPLPNGRKIVFICLEDMVELTEYGGDDSGMRPDLVAVMTSFIESINHKVILFHWTRRVEPEIEAIHVQSPIPCPVPIPVATVPLASEVAVDVSSTLPLEESLPLSENV</sequence>
<dbReference type="Proteomes" id="UP001604277">
    <property type="component" value="Unassembled WGS sequence"/>
</dbReference>
<protein>
    <submittedName>
        <fullName evidence="1">Uncharacterized protein</fullName>
    </submittedName>
</protein>
<comment type="caution">
    <text evidence="1">The sequence shown here is derived from an EMBL/GenBank/DDBJ whole genome shotgun (WGS) entry which is preliminary data.</text>
</comment>
<dbReference type="EMBL" id="JBFOLJ010000011">
    <property type="protein sequence ID" value="KAL2493819.1"/>
    <property type="molecule type" value="Genomic_DNA"/>
</dbReference>
<reference evidence="2" key="1">
    <citation type="submission" date="2024-07" db="EMBL/GenBank/DDBJ databases">
        <title>Two chromosome-level genome assemblies of Korean endemic species Abeliophyllum distichum and Forsythia ovata (Oleaceae).</title>
        <authorList>
            <person name="Jang H."/>
        </authorList>
    </citation>
    <scope>NUCLEOTIDE SEQUENCE [LARGE SCALE GENOMIC DNA]</scope>
</reference>
<accession>A0ABD1RZD1</accession>
<evidence type="ECO:0000313" key="1">
    <source>
        <dbReference type="EMBL" id="KAL2493819.1"/>
    </source>
</evidence>
<name>A0ABD1RZD1_9LAMI</name>
<proteinExistence type="predicted"/>